<gene>
    <name evidence="2" type="ORF">Atai01_41800</name>
</gene>
<keyword evidence="1" id="KW-1133">Transmembrane helix</keyword>
<dbReference type="EMBL" id="BSTI01000008">
    <property type="protein sequence ID" value="GLY67561.1"/>
    <property type="molecule type" value="Genomic_DNA"/>
</dbReference>
<feature type="transmembrane region" description="Helical" evidence="1">
    <location>
        <begin position="27"/>
        <end position="45"/>
    </location>
</feature>
<proteinExistence type="predicted"/>
<keyword evidence="3" id="KW-1185">Reference proteome</keyword>
<evidence type="ECO:0000313" key="3">
    <source>
        <dbReference type="Proteomes" id="UP001165136"/>
    </source>
</evidence>
<dbReference type="Proteomes" id="UP001165136">
    <property type="component" value="Unassembled WGS sequence"/>
</dbReference>
<reference evidence="2" key="1">
    <citation type="submission" date="2023-03" db="EMBL/GenBank/DDBJ databases">
        <title>Amycolatopsis taiwanensis NBRC 103393.</title>
        <authorList>
            <person name="Ichikawa N."/>
            <person name="Sato H."/>
            <person name="Tonouchi N."/>
        </authorList>
    </citation>
    <scope>NUCLEOTIDE SEQUENCE</scope>
    <source>
        <strain evidence="2">NBRC 103393</strain>
    </source>
</reference>
<accession>A0A9W6R2H1</accession>
<keyword evidence="1" id="KW-0472">Membrane</keyword>
<comment type="caution">
    <text evidence="2">The sequence shown here is derived from an EMBL/GenBank/DDBJ whole genome shotgun (WGS) entry which is preliminary data.</text>
</comment>
<feature type="transmembrane region" description="Helical" evidence="1">
    <location>
        <begin position="208"/>
        <end position="229"/>
    </location>
</feature>
<organism evidence="2 3">
    <name type="scientific">Amycolatopsis taiwanensis</name>
    <dbReference type="NCBI Taxonomy" id="342230"/>
    <lineage>
        <taxon>Bacteria</taxon>
        <taxon>Bacillati</taxon>
        <taxon>Actinomycetota</taxon>
        <taxon>Actinomycetes</taxon>
        <taxon>Pseudonocardiales</taxon>
        <taxon>Pseudonocardiaceae</taxon>
        <taxon>Amycolatopsis</taxon>
    </lineage>
</organism>
<dbReference type="AlphaFoldDB" id="A0A9W6R2H1"/>
<name>A0A9W6R2H1_9PSEU</name>
<evidence type="ECO:0000313" key="2">
    <source>
        <dbReference type="EMBL" id="GLY67561.1"/>
    </source>
</evidence>
<evidence type="ECO:0000256" key="1">
    <source>
        <dbReference type="SAM" id="Phobius"/>
    </source>
</evidence>
<keyword evidence="1" id="KW-0812">Transmembrane</keyword>
<protein>
    <submittedName>
        <fullName evidence="2">Uncharacterized protein</fullName>
    </submittedName>
</protein>
<sequence>MIPPLFLAIVVLPFLFPGRSDLGALPVLSVTGGAVALLFATYNWWHSRPAGWKKLLERPIRRVEFGAADIRTTRWTAWLRVVVGPDELWIRTWMVRLVGSFAARKGYLWILGPYSGGRVLVFLPGLIIPASARLRRTPARDARPIAPMPGVPSAPKDDPVLVAMVRFNRRLLLGMVALLLAAAGWLIASYGPDLVGDPPRGRETFVRAGIFVAVIWVALVCVALVRLPLISRVAHARGWTPVRVAFDGPMREGATKVNLAGRVWLPDGTERSVRLRAVNVGLAASMQASGVLWVIGAPRVNGSLAVGVPGHPLIGFGAVRRKRKAS</sequence>
<feature type="transmembrane region" description="Helical" evidence="1">
    <location>
        <begin position="171"/>
        <end position="188"/>
    </location>
</feature>